<keyword evidence="2" id="KW-1185">Reference proteome</keyword>
<accession>A0A6A4GAN5</accession>
<organism evidence="1 2">
    <name type="scientific">Gymnopus androsaceus JB14</name>
    <dbReference type="NCBI Taxonomy" id="1447944"/>
    <lineage>
        <taxon>Eukaryota</taxon>
        <taxon>Fungi</taxon>
        <taxon>Dikarya</taxon>
        <taxon>Basidiomycota</taxon>
        <taxon>Agaricomycotina</taxon>
        <taxon>Agaricomycetes</taxon>
        <taxon>Agaricomycetidae</taxon>
        <taxon>Agaricales</taxon>
        <taxon>Marasmiineae</taxon>
        <taxon>Omphalotaceae</taxon>
        <taxon>Gymnopus</taxon>
    </lineage>
</organism>
<reference evidence="1" key="1">
    <citation type="journal article" date="2019" name="Environ. Microbiol.">
        <title>Fungal ecological strategies reflected in gene transcription - a case study of two litter decomposers.</title>
        <authorList>
            <person name="Barbi F."/>
            <person name="Kohler A."/>
            <person name="Barry K."/>
            <person name="Baskaran P."/>
            <person name="Daum C."/>
            <person name="Fauchery L."/>
            <person name="Ihrmark K."/>
            <person name="Kuo A."/>
            <person name="LaButti K."/>
            <person name="Lipzen A."/>
            <person name="Morin E."/>
            <person name="Grigoriev I.V."/>
            <person name="Henrissat B."/>
            <person name="Lindahl B."/>
            <person name="Martin F."/>
        </authorList>
    </citation>
    <scope>NUCLEOTIDE SEQUENCE</scope>
    <source>
        <strain evidence="1">JB14</strain>
    </source>
</reference>
<evidence type="ECO:0000313" key="2">
    <source>
        <dbReference type="Proteomes" id="UP000799118"/>
    </source>
</evidence>
<name>A0A6A4GAN5_9AGAR</name>
<evidence type="ECO:0000313" key="1">
    <source>
        <dbReference type="EMBL" id="KAE9382549.1"/>
    </source>
</evidence>
<dbReference type="OrthoDB" id="3270368at2759"/>
<dbReference type="Proteomes" id="UP000799118">
    <property type="component" value="Unassembled WGS sequence"/>
</dbReference>
<gene>
    <name evidence="1" type="ORF">BT96DRAFT_1010443</name>
</gene>
<dbReference type="AlphaFoldDB" id="A0A6A4GAN5"/>
<sequence>MRLAAALVDGIHKYKIVATRSEHDASLLPQWERLQRAITAGDYLEITTTPNASRSAIVNCMFPVVCQHYFPLTLESSYEKASPDLRCNVHLLLSNCVEEHPVNQSKLRDSNLLGGYVSYYCINTTVCSRGVMRYGGNLKE</sequence>
<proteinExistence type="predicted"/>
<dbReference type="EMBL" id="ML771354">
    <property type="protein sequence ID" value="KAE9382549.1"/>
    <property type="molecule type" value="Genomic_DNA"/>
</dbReference>
<protein>
    <submittedName>
        <fullName evidence="1">Uncharacterized protein</fullName>
    </submittedName>
</protein>